<feature type="coiled-coil region" evidence="7">
    <location>
        <begin position="412"/>
        <end position="469"/>
    </location>
</feature>
<dbReference type="SUPFAM" id="SSF55874">
    <property type="entry name" value="ATPase domain of HSP90 chaperone/DNA topoisomerase II/histidine kinase"/>
    <property type="match status" value="1"/>
</dbReference>
<evidence type="ECO:0000313" key="11">
    <source>
        <dbReference type="EMBL" id="TWB03603.1"/>
    </source>
</evidence>
<evidence type="ECO:0000256" key="5">
    <source>
        <dbReference type="ARBA" id="ARBA00022777"/>
    </source>
</evidence>
<dbReference type="InterPro" id="IPR001789">
    <property type="entry name" value="Sig_transdc_resp-reg_receiver"/>
</dbReference>
<dbReference type="Pfam" id="PF13426">
    <property type="entry name" value="PAS_9"/>
    <property type="match status" value="1"/>
</dbReference>
<dbReference type="Pfam" id="PF00512">
    <property type="entry name" value="HisKA"/>
    <property type="match status" value="1"/>
</dbReference>
<dbReference type="InterPro" id="IPR000014">
    <property type="entry name" value="PAS"/>
</dbReference>
<dbReference type="SMART" id="SM00091">
    <property type="entry name" value="PAS"/>
    <property type="match status" value="1"/>
</dbReference>
<dbReference type="Pfam" id="PF00072">
    <property type="entry name" value="Response_reg"/>
    <property type="match status" value="1"/>
</dbReference>
<dbReference type="STRING" id="1803665.GCA_001641335_02448"/>
<keyword evidence="4" id="KW-0808">Transferase</keyword>
<evidence type="ECO:0000256" key="2">
    <source>
        <dbReference type="ARBA" id="ARBA00012438"/>
    </source>
</evidence>
<evidence type="ECO:0000256" key="4">
    <source>
        <dbReference type="ARBA" id="ARBA00022679"/>
    </source>
</evidence>
<dbReference type="Gene3D" id="1.10.287.130">
    <property type="match status" value="1"/>
</dbReference>
<gene>
    <name evidence="11" type="ORF">FBZ96_10275</name>
</gene>
<dbReference type="SUPFAM" id="SSF55785">
    <property type="entry name" value="PYP-like sensor domain (PAS domain)"/>
    <property type="match status" value="1"/>
</dbReference>
<dbReference type="PROSITE" id="PS50112">
    <property type="entry name" value="PAS"/>
    <property type="match status" value="1"/>
</dbReference>
<comment type="caution">
    <text evidence="11">The sequence shown here is derived from an EMBL/GenBank/DDBJ whole genome shotgun (WGS) entry which is preliminary data.</text>
</comment>
<dbReference type="RefSeq" id="WP_245324072.1">
    <property type="nucleotide sequence ID" value="NZ_LVEM01000010.1"/>
</dbReference>
<evidence type="ECO:0000256" key="3">
    <source>
        <dbReference type="ARBA" id="ARBA00022553"/>
    </source>
</evidence>
<feature type="modified residue" description="4-aspartylphosphate" evidence="6">
    <location>
        <position position="777"/>
    </location>
</feature>
<dbReference type="SUPFAM" id="SSF47384">
    <property type="entry name" value="Homodimeric domain of signal transducing histidine kinase"/>
    <property type="match status" value="1"/>
</dbReference>
<evidence type="ECO:0000259" key="9">
    <source>
        <dbReference type="PROSITE" id="PS50110"/>
    </source>
</evidence>
<dbReference type="InterPro" id="IPR036890">
    <property type="entry name" value="HATPase_C_sf"/>
</dbReference>
<reference evidence="11 12" key="1">
    <citation type="submission" date="2019-06" db="EMBL/GenBank/DDBJ databases">
        <title>Genomic Encyclopedia of Type Strains, Phase IV (KMG-V): Genome sequencing to study the core and pangenomes of soil and plant-associated prokaryotes.</title>
        <authorList>
            <person name="Whitman W."/>
        </authorList>
    </citation>
    <scope>NUCLEOTIDE SEQUENCE [LARGE SCALE GENOMIC DNA]</scope>
    <source>
        <strain evidence="11 12">BR 510</strain>
    </source>
</reference>
<dbReference type="Gene3D" id="3.30.450.40">
    <property type="match status" value="1"/>
</dbReference>
<proteinExistence type="predicted"/>
<dbReference type="PRINTS" id="PR00344">
    <property type="entry name" value="BCTRLSENSOR"/>
</dbReference>
<sequence>MKRSTISERGLVLAPRGRDALLASTILREARVTADTCPSLPALIAELNAGAGFVVVTEEALATADLAPLRAWLVDQEDWSDMPFVLLTTGGAGLERNPAAQRFLELLGNVTFLERPFHPTTLVSLARAALRSRHRQYEARARLESLRASEERLRLVVDSAEDYAIITTDPERSVTSWSVGAEAIFGWKATEMMGRSADTIFTPEDRASRQPEAEIDTARSNGIAADERWHQRANGSRVFLRGSMRALPRDDLGRERGFIKIARDETDRRLAEARRVALLELSDRIRDVEDPTELSYAAAEILGRTLGVSRAGYGTIDKQAETIRIERDWNAPGIRSLAGVLRFRDYGSYIEDLKRGETVVFPDAEKDPRTAATAQALKAISAQSVVNMPVTEQGGFVALLYLNHATAREWTLDELELIREVAERTRTAVERRRAEREIRELATYLEQRVAERTAELMQAEEALRQAQKMEAVGQLTGGVAHDFNNLLTIIKSSTDLLRRPGLAEERRRRYVDAISDTVDRASKLTGQLLAFARRQALKPEVFDAADRVHAITDMLRTIVGSRIRIETEISCEDCLIEADASQFETALVNMAVNARDAMNGEGFLQIRIDEIAAMPPVRGHAGSPNPFVAVSLTDSGSGIPMDKLAHVFEPFFTTKEVGRGTGLGLSQVYGFAKQSGGDVAVESEVGRGTTFTLYLPRAAGGAASEKERPEININQVDTLTESDRGPRVLVVEDNIEVGQSSTQILADLGYDTTLATNAAEALKLLDEADRFDVVFSDVIMPGMNGVDLGREIRRRHPQVPVVLTSGYSEVLAEEGRHGFDLVQKPYAAEELSRVLRRVTRVKRIRDAR</sequence>
<dbReference type="EMBL" id="VITK01000002">
    <property type="protein sequence ID" value="TWB03603.1"/>
    <property type="molecule type" value="Genomic_DNA"/>
</dbReference>
<feature type="domain" description="PAS" evidence="10">
    <location>
        <begin position="149"/>
        <end position="222"/>
    </location>
</feature>
<dbReference type="InterPro" id="IPR004358">
    <property type="entry name" value="Sig_transdc_His_kin-like_C"/>
</dbReference>
<feature type="domain" description="Response regulatory" evidence="9">
    <location>
        <begin position="727"/>
        <end position="839"/>
    </location>
</feature>
<dbReference type="SMART" id="SM00388">
    <property type="entry name" value="HisKA"/>
    <property type="match status" value="1"/>
</dbReference>
<evidence type="ECO:0000256" key="6">
    <source>
        <dbReference type="PROSITE-ProRule" id="PRU00169"/>
    </source>
</evidence>
<dbReference type="PANTHER" id="PTHR43065:SF49">
    <property type="entry name" value="HISTIDINE KINASE"/>
    <property type="match status" value="1"/>
</dbReference>
<evidence type="ECO:0000256" key="7">
    <source>
        <dbReference type="SAM" id="Coils"/>
    </source>
</evidence>
<dbReference type="AlphaFoldDB" id="A0A560E2V3"/>
<accession>A0A560E2V3</accession>
<name>A0A560E2V3_9BRAD</name>
<dbReference type="InterPro" id="IPR011006">
    <property type="entry name" value="CheY-like_superfamily"/>
</dbReference>
<dbReference type="NCBIfam" id="TIGR00229">
    <property type="entry name" value="sensory_box"/>
    <property type="match status" value="1"/>
</dbReference>
<dbReference type="CDD" id="cd00130">
    <property type="entry name" value="PAS"/>
    <property type="match status" value="1"/>
</dbReference>
<dbReference type="SMART" id="SM00448">
    <property type="entry name" value="REC"/>
    <property type="match status" value="1"/>
</dbReference>
<dbReference type="Pfam" id="PF01590">
    <property type="entry name" value="GAF"/>
    <property type="match status" value="1"/>
</dbReference>
<dbReference type="PANTHER" id="PTHR43065">
    <property type="entry name" value="SENSOR HISTIDINE KINASE"/>
    <property type="match status" value="1"/>
</dbReference>
<evidence type="ECO:0000259" key="10">
    <source>
        <dbReference type="PROSITE" id="PS50112"/>
    </source>
</evidence>
<keyword evidence="5" id="KW-0418">Kinase</keyword>
<dbReference type="InterPro" id="IPR036097">
    <property type="entry name" value="HisK_dim/P_sf"/>
</dbReference>
<dbReference type="InterPro" id="IPR003594">
    <property type="entry name" value="HATPase_dom"/>
</dbReference>
<dbReference type="GO" id="GO:0000155">
    <property type="term" value="F:phosphorelay sensor kinase activity"/>
    <property type="evidence" value="ECO:0007669"/>
    <property type="project" value="InterPro"/>
</dbReference>
<dbReference type="InterPro" id="IPR035965">
    <property type="entry name" value="PAS-like_dom_sf"/>
</dbReference>
<dbReference type="PROSITE" id="PS50109">
    <property type="entry name" value="HIS_KIN"/>
    <property type="match status" value="1"/>
</dbReference>
<dbReference type="InterPro" id="IPR029016">
    <property type="entry name" value="GAF-like_dom_sf"/>
</dbReference>
<dbReference type="Pfam" id="PF02518">
    <property type="entry name" value="HATPase_c"/>
    <property type="match status" value="1"/>
</dbReference>
<keyword evidence="7" id="KW-0175">Coiled coil</keyword>
<dbReference type="Proteomes" id="UP000319949">
    <property type="component" value="Unassembled WGS sequence"/>
</dbReference>
<dbReference type="InterPro" id="IPR003661">
    <property type="entry name" value="HisK_dim/P_dom"/>
</dbReference>
<dbReference type="CDD" id="cd00082">
    <property type="entry name" value="HisKA"/>
    <property type="match status" value="1"/>
</dbReference>
<dbReference type="PROSITE" id="PS50110">
    <property type="entry name" value="RESPONSE_REGULATORY"/>
    <property type="match status" value="1"/>
</dbReference>
<feature type="domain" description="Histidine kinase" evidence="8">
    <location>
        <begin position="478"/>
        <end position="699"/>
    </location>
</feature>
<dbReference type="Gene3D" id="3.30.565.10">
    <property type="entry name" value="Histidine kinase-like ATPase, C-terminal domain"/>
    <property type="match status" value="1"/>
</dbReference>
<dbReference type="InterPro" id="IPR003018">
    <property type="entry name" value="GAF"/>
</dbReference>
<organism evidence="11 12">
    <name type="scientific">Bradyrhizobium stylosanthis</name>
    <dbReference type="NCBI Taxonomy" id="1803665"/>
    <lineage>
        <taxon>Bacteria</taxon>
        <taxon>Pseudomonadati</taxon>
        <taxon>Pseudomonadota</taxon>
        <taxon>Alphaproteobacteria</taxon>
        <taxon>Hyphomicrobiales</taxon>
        <taxon>Nitrobacteraceae</taxon>
        <taxon>Bradyrhizobium</taxon>
    </lineage>
</organism>
<evidence type="ECO:0000259" key="8">
    <source>
        <dbReference type="PROSITE" id="PS50109"/>
    </source>
</evidence>
<dbReference type="EC" id="2.7.13.3" evidence="2"/>
<dbReference type="Gene3D" id="3.40.50.2300">
    <property type="match status" value="1"/>
</dbReference>
<keyword evidence="12" id="KW-1185">Reference proteome</keyword>
<evidence type="ECO:0000256" key="1">
    <source>
        <dbReference type="ARBA" id="ARBA00000085"/>
    </source>
</evidence>
<dbReference type="SMART" id="SM00387">
    <property type="entry name" value="HATPase_c"/>
    <property type="match status" value="1"/>
</dbReference>
<keyword evidence="3 6" id="KW-0597">Phosphoprotein</keyword>
<dbReference type="InterPro" id="IPR005467">
    <property type="entry name" value="His_kinase_dom"/>
</dbReference>
<evidence type="ECO:0000313" key="12">
    <source>
        <dbReference type="Proteomes" id="UP000319949"/>
    </source>
</evidence>
<dbReference type="SUPFAM" id="SSF52172">
    <property type="entry name" value="CheY-like"/>
    <property type="match status" value="1"/>
</dbReference>
<dbReference type="SUPFAM" id="SSF55781">
    <property type="entry name" value="GAF domain-like"/>
    <property type="match status" value="1"/>
</dbReference>
<protein>
    <recommendedName>
        <fullName evidence="2">histidine kinase</fullName>
        <ecNumber evidence="2">2.7.13.3</ecNumber>
    </recommendedName>
</protein>
<comment type="catalytic activity">
    <reaction evidence="1">
        <text>ATP + protein L-histidine = ADP + protein N-phospho-L-histidine.</text>
        <dbReference type="EC" id="2.7.13.3"/>
    </reaction>
</comment>
<dbReference type="SMART" id="SM00065">
    <property type="entry name" value="GAF"/>
    <property type="match status" value="1"/>
</dbReference>
<dbReference type="Gene3D" id="3.30.450.20">
    <property type="entry name" value="PAS domain"/>
    <property type="match status" value="1"/>
</dbReference>